<accession>A0AAU9K951</accession>
<feature type="compositionally biased region" description="Basic residues" evidence="2">
    <location>
        <begin position="522"/>
        <end position="535"/>
    </location>
</feature>
<evidence type="ECO:0000313" key="3">
    <source>
        <dbReference type="EMBL" id="CAG9334534.1"/>
    </source>
</evidence>
<feature type="coiled-coil region" evidence="1">
    <location>
        <begin position="100"/>
        <end position="138"/>
    </location>
</feature>
<comment type="caution">
    <text evidence="3">The sequence shown here is derived from an EMBL/GenBank/DDBJ whole genome shotgun (WGS) entry which is preliminary data.</text>
</comment>
<name>A0AAU9K951_9CILI</name>
<gene>
    <name evidence="3" type="ORF">BSTOLATCC_MIC61146</name>
</gene>
<protein>
    <submittedName>
        <fullName evidence="3">Uncharacterized protein</fullName>
    </submittedName>
</protein>
<keyword evidence="4" id="KW-1185">Reference proteome</keyword>
<evidence type="ECO:0000256" key="1">
    <source>
        <dbReference type="SAM" id="Coils"/>
    </source>
</evidence>
<organism evidence="3 4">
    <name type="scientific">Blepharisma stoltei</name>
    <dbReference type="NCBI Taxonomy" id="1481888"/>
    <lineage>
        <taxon>Eukaryota</taxon>
        <taxon>Sar</taxon>
        <taxon>Alveolata</taxon>
        <taxon>Ciliophora</taxon>
        <taxon>Postciliodesmatophora</taxon>
        <taxon>Heterotrichea</taxon>
        <taxon>Heterotrichida</taxon>
        <taxon>Blepharismidae</taxon>
        <taxon>Blepharisma</taxon>
    </lineage>
</organism>
<keyword evidence="1" id="KW-0175">Coiled coil</keyword>
<evidence type="ECO:0000313" key="4">
    <source>
        <dbReference type="Proteomes" id="UP001162131"/>
    </source>
</evidence>
<sequence>MEIPKLRLEFTPPKFSTPVFESAPFSPYDTMEELNLQAQTIFSTLDKLQAEVSSKETIENLKEEILNLISGWEDAFEAKIRTSHVKTPSPRINYAKNQNEQQLIDQIAQIEDEYQLKINELEKRLKESEELKSKIHSDLQEKLKEIDHDLDEIIFHYKLKWKKVPVLGNILQDLFSPEELEEEGRIALGEERVAKEIKITKLEASRDENWDMNVDSEDSSGPPSRLEGSGLIFYNKLHDLRSKLYNFRHHDIEDGSLKLGLDEGFIESLPISMKSLSNAESLKFTNLLTGLKSRDSSLLIEPKYGKTCGDVNKPIYENTSEVTPQAGIVFNGKAVQNIFPENILSVEEQERFVMTLIENEVPEGNDVCLDDLLDISRSDQGFPEKPSPIGNTDQSVDETSLGSFLQASYVKNDINDTLNLSGTLTFKNRDEEKIEVIKKESVLELSELLQEKSFSEKNASEEINLSGIQSDFSSNNNFLEINNHQNLIKKELNISNESSIPFIQDSSVSYLSDNSGTSHERGSKKKFKKKNLLHRPKLDDKEEDSMSSIFPPLSMDSSKAEKKRPRLPVIAMKPPPTEPPKHRYLNLRGRSLQPIASPKSIVPAPFLDPKFLSPSPVSKFRIQRYKDLGRPFQHIDLPFGFVPQEPK</sequence>
<evidence type="ECO:0000256" key="2">
    <source>
        <dbReference type="SAM" id="MobiDB-lite"/>
    </source>
</evidence>
<reference evidence="3" key="1">
    <citation type="submission" date="2021-09" db="EMBL/GenBank/DDBJ databases">
        <authorList>
            <consortium name="AG Swart"/>
            <person name="Singh M."/>
            <person name="Singh A."/>
            <person name="Seah K."/>
            <person name="Emmerich C."/>
        </authorList>
    </citation>
    <scope>NUCLEOTIDE SEQUENCE</scope>
    <source>
        <strain evidence="3">ATCC30299</strain>
    </source>
</reference>
<dbReference type="AlphaFoldDB" id="A0AAU9K951"/>
<dbReference type="Proteomes" id="UP001162131">
    <property type="component" value="Unassembled WGS sequence"/>
</dbReference>
<proteinExistence type="predicted"/>
<feature type="region of interest" description="Disordered" evidence="2">
    <location>
        <begin position="511"/>
        <end position="563"/>
    </location>
</feature>
<dbReference type="EMBL" id="CAJZBQ010000058">
    <property type="protein sequence ID" value="CAG9334534.1"/>
    <property type="molecule type" value="Genomic_DNA"/>
</dbReference>